<evidence type="ECO:0000313" key="3">
    <source>
        <dbReference type="EMBL" id="VFT85266.1"/>
    </source>
</evidence>
<protein>
    <submittedName>
        <fullName evidence="3">Aste57867_8380 protein</fullName>
    </submittedName>
</protein>
<dbReference type="InterPro" id="IPR013103">
    <property type="entry name" value="RVT_2"/>
</dbReference>
<keyword evidence="4" id="KW-1185">Reference proteome</keyword>
<gene>
    <name evidence="3" type="primary">Aste57867_8380</name>
    <name evidence="2" type="ORF">As57867_008348</name>
    <name evidence="3" type="ORF">ASTE57867_8380</name>
</gene>
<dbReference type="Pfam" id="PF07727">
    <property type="entry name" value="RVT_2"/>
    <property type="match status" value="1"/>
</dbReference>
<organism evidence="3 4">
    <name type="scientific">Aphanomyces stellatus</name>
    <dbReference type="NCBI Taxonomy" id="120398"/>
    <lineage>
        <taxon>Eukaryota</taxon>
        <taxon>Sar</taxon>
        <taxon>Stramenopiles</taxon>
        <taxon>Oomycota</taxon>
        <taxon>Saprolegniomycetes</taxon>
        <taxon>Saprolegniales</taxon>
        <taxon>Verrucalvaceae</taxon>
        <taxon>Aphanomyces</taxon>
    </lineage>
</organism>
<dbReference type="EMBL" id="CAADRA010005123">
    <property type="protein sequence ID" value="VFT85266.1"/>
    <property type="molecule type" value="Genomic_DNA"/>
</dbReference>
<dbReference type="Proteomes" id="UP000332933">
    <property type="component" value="Unassembled WGS sequence"/>
</dbReference>
<evidence type="ECO:0000313" key="2">
    <source>
        <dbReference type="EMBL" id="KAF0701083.1"/>
    </source>
</evidence>
<dbReference type="OrthoDB" id="95475at2759"/>
<accession>A0A485KK98</accession>
<dbReference type="AlphaFoldDB" id="A0A485KK98"/>
<evidence type="ECO:0000259" key="1">
    <source>
        <dbReference type="Pfam" id="PF07727"/>
    </source>
</evidence>
<reference evidence="3 4" key="1">
    <citation type="submission" date="2019-03" db="EMBL/GenBank/DDBJ databases">
        <authorList>
            <person name="Gaulin E."/>
            <person name="Dumas B."/>
        </authorList>
    </citation>
    <scope>NUCLEOTIDE SEQUENCE [LARGE SCALE GENOMIC DNA]</scope>
    <source>
        <strain evidence="3">CBS 568.67</strain>
    </source>
</reference>
<reference evidence="2" key="2">
    <citation type="submission" date="2019-06" db="EMBL/GenBank/DDBJ databases">
        <title>Genomics analysis of Aphanomyces spp. identifies a new class of oomycete effector associated with host adaptation.</title>
        <authorList>
            <person name="Gaulin E."/>
        </authorList>
    </citation>
    <scope>NUCLEOTIDE SEQUENCE</scope>
    <source>
        <strain evidence="2">CBS 578.67</strain>
    </source>
</reference>
<name>A0A485KK98_9STRA</name>
<dbReference type="EMBL" id="VJMH01005102">
    <property type="protein sequence ID" value="KAF0701083.1"/>
    <property type="molecule type" value="Genomic_DNA"/>
</dbReference>
<evidence type="ECO:0000313" key="4">
    <source>
        <dbReference type="Proteomes" id="UP000332933"/>
    </source>
</evidence>
<feature type="domain" description="Reverse transcriptase Ty1/copia-type" evidence="1">
    <location>
        <begin position="2"/>
        <end position="123"/>
    </location>
</feature>
<proteinExistence type="predicted"/>
<sequence length="124" mass="13775">MDLPLGCKAIGVRWVFARKTDSKDNVVRYNARLVVKGYSQLAGIDFKETYSPVVKMNSIRAIIALIAFKHWIALQGDADTTFAQAMMEKGIFIFVDQPSGFSDGTTRRMLLLKALYGLKQAALA</sequence>